<dbReference type="GO" id="GO:0005524">
    <property type="term" value="F:ATP binding"/>
    <property type="evidence" value="ECO:0007669"/>
    <property type="project" value="InterPro"/>
</dbReference>
<feature type="chain" id="PRO_5017045452" description="Protein kinase domain-containing protein" evidence="3">
    <location>
        <begin position="31"/>
        <end position="919"/>
    </location>
</feature>
<dbReference type="Proteomes" id="UP000256970">
    <property type="component" value="Unassembled WGS sequence"/>
</dbReference>
<keyword evidence="2" id="KW-0812">Transmembrane</keyword>
<feature type="signal peptide" evidence="3">
    <location>
        <begin position="1"/>
        <end position="30"/>
    </location>
</feature>
<dbReference type="InterPro" id="IPR000719">
    <property type="entry name" value="Prot_kinase_dom"/>
</dbReference>
<feature type="compositionally biased region" description="Polar residues" evidence="1">
    <location>
        <begin position="542"/>
        <end position="553"/>
    </location>
</feature>
<dbReference type="PANTHER" id="PTHR44329">
    <property type="entry name" value="SERINE/THREONINE-PROTEIN KINASE TNNI3K-RELATED"/>
    <property type="match status" value="1"/>
</dbReference>
<dbReference type="SMART" id="SM00219">
    <property type="entry name" value="TyrKc"/>
    <property type="match status" value="1"/>
</dbReference>
<dbReference type="CDD" id="cd00180">
    <property type="entry name" value="PKc"/>
    <property type="match status" value="1"/>
</dbReference>
<dbReference type="InterPro" id="IPR001245">
    <property type="entry name" value="Ser-Thr/Tyr_kinase_cat_dom"/>
</dbReference>
<feature type="region of interest" description="Disordered" evidence="1">
    <location>
        <begin position="541"/>
        <end position="567"/>
    </location>
</feature>
<sequence length="919" mass="95672">MPPAFGSSSKLAGWLCLLLCVNSRIQGCIGQRKEENVAWLVPEGGSQAAVPAGAATFAKAEEFLTPKHLAVYDTLMMTADYSITAEAWGQKRFSLQRNLTIASPPGFVFKLEFDFITQGLVVPKGITVTLRSIALGKVLDTAGWSLPFFTGDGGTMILLSVVRTRLACLPVAPTLPATLTATPRPAGLPGKQRVSILDYYWRGHVYPGSFHSSDLALTLGPGDVDDMQSFKGYNMLQINVTRVCLSYVPKDCTDPPDICLKRATQAMLYGNSRARGSSGELAPQALLAAIVVPVVAAAVVLAAATGLLLLRRRKQQGKQLPNLQHDKQQQQQQQQLLLAEVSSSQLPPSPTSLQRHQLRQQQQQQQQVACARSVTSSHRGEGAAAAGGSGGWGSGPAAERLANICSGASGTIEDVATGAAGAGSGDGSSGWRLMACHNAPEFRDATPKDRITLGLLLGVGSFGRVYKGSWRGMEVAVKVLHHDSNTAAAVANEVDLVMSFKHPNITTAFHFVTWNYENTAADATTPAAAVTNAGCPPEKIKQQANASALQDQSMQRDSEQGAAAAAAAGPAAGHATSSTSSAGAIALLKRNCNPAAAAAAALPTLVEQPSRTSVDSASQQQVVVPIGALSRAACSNGSSSSSAGMSNGIAAGHSPAAAAPAADRPAILQPAAAAAGLDHAATELPAAAAAAAGGSWSSTADGPHSSSISNTGSFYIQPEFNTPPPAAAAAAAAEAPDAVVSATTDSQPVQLWSANPHGHHQRQFVVLTPLHIERIPDLQLPHQQQQQQQQLSNPVLQQTSTECNNSAGRSGAAARRAAPCEAQTWLVMEYCNGGTLLDVLQEGRLVNSTTGKVNMAHVLTLLCDVAAGMSYLHSRNVLHGDLKPGNVLLAQRQGAPWGHVAKVTDFGMSRCLGVGQSHR</sequence>
<dbReference type="InterPro" id="IPR008271">
    <property type="entry name" value="Ser/Thr_kinase_AS"/>
</dbReference>
<name>A0A383W8B9_TETOB</name>
<feature type="region of interest" description="Disordered" evidence="1">
    <location>
        <begin position="780"/>
        <end position="811"/>
    </location>
</feature>
<evidence type="ECO:0000259" key="4">
    <source>
        <dbReference type="PROSITE" id="PS50011"/>
    </source>
</evidence>
<dbReference type="GO" id="GO:0004713">
    <property type="term" value="F:protein tyrosine kinase activity"/>
    <property type="evidence" value="ECO:0007669"/>
    <property type="project" value="InterPro"/>
</dbReference>
<gene>
    <name evidence="5" type="ORF">BQ4739_LOCUS13696</name>
</gene>
<evidence type="ECO:0000313" key="6">
    <source>
        <dbReference type="Proteomes" id="UP000256970"/>
    </source>
</evidence>
<evidence type="ECO:0000313" key="5">
    <source>
        <dbReference type="EMBL" id="SZX73422.1"/>
    </source>
</evidence>
<dbReference type="AlphaFoldDB" id="A0A383W8B9"/>
<feature type="domain" description="Protein kinase" evidence="4">
    <location>
        <begin position="726"/>
        <end position="919"/>
    </location>
</feature>
<keyword evidence="6" id="KW-1185">Reference proteome</keyword>
<feature type="compositionally biased region" description="Low complexity" evidence="1">
    <location>
        <begin position="780"/>
        <end position="798"/>
    </location>
</feature>
<dbReference type="SUPFAM" id="SSF56112">
    <property type="entry name" value="Protein kinase-like (PK-like)"/>
    <property type="match status" value="1"/>
</dbReference>
<feature type="region of interest" description="Disordered" evidence="1">
    <location>
        <begin position="343"/>
        <end position="393"/>
    </location>
</feature>
<evidence type="ECO:0000256" key="3">
    <source>
        <dbReference type="SAM" id="SignalP"/>
    </source>
</evidence>
<dbReference type="STRING" id="3088.A0A383W8B9"/>
<proteinExistence type="predicted"/>
<evidence type="ECO:0000256" key="2">
    <source>
        <dbReference type="SAM" id="Phobius"/>
    </source>
</evidence>
<feature type="compositionally biased region" description="Low complexity" evidence="1">
    <location>
        <begin position="343"/>
        <end position="367"/>
    </location>
</feature>
<dbReference type="PROSITE" id="PS00108">
    <property type="entry name" value="PROTEIN_KINASE_ST"/>
    <property type="match status" value="1"/>
</dbReference>
<dbReference type="InterPro" id="IPR020635">
    <property type="entry name" value="Tyr_kinase_cat_dom"/>
</dbReference>
<dbReference type="EMBL" id="FNXT01001192">
    <property type="protein sequence ID" value="SZX73422.1"/>
    <property type="molecule type" value="Genomic_DNA"/>
</dbReference>
<dbReference type="PANTHER" id="PTHR44329:SF214">
    <property type="entry name" value="PROTEIN KINASE DOMAIN-CONTAINING PROTEIN"/>
    <property type="match status" value="1"/>
</dbReference>
<reference evidence="5 6" key="1">
    <citation type="submission" date="2016-10" db="EMBL/GenBank/DDBJ databases">
        <authorList>
            <person name="Cai Z."/>
        </authorList>
    </citation>
    <scope>NUCLEOTIDE SEQUENCE [LARGE SCALE GENOMIC DNA]</scope>
</reference>
<organism evidence="5 6">
    <name type="scientific">Tetradesmus obliquus</name>
    <name type="common">Green alga</name>
    <name type="synonym">Acutodesmus obliquus</name>
    <dbReference type="NCBI Taxonomy" id="3088"/>
    <lineage>
        <taxon>Eukaryota</taxon>
        <taxon>Viridiplantae</taxon>
        <taxon>Chlorophyta</taxon>
        <taxon>core chlorophytes</taxon>
        <taxon>Chlorophyceae</taxon>
        <taxon>CS clade</taxon>
        <taxon>Sphaeropleales</taxon>
        <taxon>Scenedesmaceae</taxon>
        <taxon>Tetradesmus</taxon>
    </lineage>
</organism>
<keyword evidence="2" id="KW-1133">Transmembrane helix</keyword>
<dbReference type="InterPro" id="IPR011009">
    <property type="entry name" value="Kinase-like_dom_sf"/>
</dbReference>
<feature type="non-terminal residue" evidence="5">
    <location>
        <position position="919"/>
    </location>
</feature>
<keyword evidence="3" id="KW-0732">Signal</keyword>
<feature type="transmembrane region" description="Helical" evidence="2">
    <location>
        <begin position="285"/>
        <end position="310"/>
    </location>
</feature>
<keyword evidence="2" id="KW-0472">Membrane</keyword>
<dbReference type="InterPro" id="IPR051681">
    <property type="entry name" value="Ser/Thr_Kinases-Pseudokinases"/>
</dbReference>
<dbReference type="PROSITE" id="PS50011">
    <property type="entry name" value="PROTEIN_KINASE_DOM"/>
    <property type="match status" value="1"/>
</dbReference>
<dbReference type="GO" id="GO:0004674">
    <property type="term" value="F:protein serine/threonine kinase activity"/>
    <property type="evidence" value="ECO:0007669"/>
    <property type="project" value="TreeGrafter"/>
</dbReference>
<dbReference type="Gene3D" id="1.10.510.10">
    <property type="entry name" value="Transferase(Phosphotransferase) domain 1"/>
    <property type="match status" value="1"/>
</dbReference>
<dbReference type="Pfam" id="PF07714">
    <property type="entry name" value="PK_Tyr_Ser-Thr"/>
    <property type="match status" value="2"/>
</dbReference>
<accession>A0A383W8B9</accession>
<evidence type="ECO:0000256" key="1">
    <source>
        <dbReference type="SAM" id="MobiDB-lite"/>
    </source>
</evidence>
<dbReference type="Gene3D" id="3.30.200.20">
    <property type="entry name" value="Phosphorylase Kinase, domain 1"/>
    <property type="match status" value="1"/>
</dbReference>
<protein>
    <recommendedName>
        <fullName evidence="4">Protein kinase domain-containing protein</fullName>
    </recommendedName>
</protein>